<protein>
    <submittedName>
        <fullName evidence="2">Predicted protein</fullName>
    </submittedName>
</protein>
<evidence type="ECO:0000313" key="2">
    <source>
        <dbReference type="EMBL" id="CBX91145.1"/>
    </source>
</evidence>
<accession>E4ZI02</accession>
<dbReference type="HOGENOM" id="CLU_2996884_0_0_1"/>
<evidence type="ECO:0000313" key="3">
    <source>
        <dbReference type="Proteomes" id="UP000002668"/>
    </source>
</evidence>
<dbReference type="Proteomes" id="UP000002668">
    <property type="component" value="Genome"/>
</dbReference>
<keyword evidence="3" id="KW-1185">Reference proteome</keyword>
<proteinExistence type="predicted"/>
<dbReference type="AlphaFoldDB" id="E4ZI02"/>
<sequence length="57" mass="6652">MKVLVLFRRGRQLGRLPILHHAALLLRPIRHRPHRSARESRASTLATHAPGRWRECV</sequence>
<reference evidence="3" key="1">
    <citation type="journal article" date="2011" name="Nat. Commun.">
        <title>Effector diversification within compartments of the Leptosphaeria maculans genome affected by Repeat-Induced Point mutations.</title>
        <authorList>
            <person name="Rouxel T."/>
            <person name="Grandaubert J."/>
            <person name="Hane J.K."/>
            <person name="Hoede C."/>
            <person name="van de Wouw A.P."/>
            <person name="Couloux A."/>
            <person name="Dominguez V."/>
            <person name="Anthouard V."/>
            <person name="Bally P."/>
            <person name="Bourras S."/>
            <person name="Cozijnsen A.J."/>
            <person name="Ciuffetti L.M."/>
            <person name="Degrave A."/>
            <person name="Dilmaghani A."/>
            <person name="Duret L."/>
            <person name="Fudal I."/>
            <person name="Goodwin S.B."/>
            <person name="Gout L."/>
            <person name="Glaser N."/>
            <person name="Linglin J."/>
            <person name="Kema G.H.J."/>
            <person name="Lapalu N."/>
            <person name="Lawrence C.B."/>
            <person name="May K."/>
            <person name="Meyer M."/>
            <person name="Ollivier B."/>
            <person name="Poulain J."/>
            <person name="Schoch C.L."/>
            <person name="Simon A."/>
            <person name="Spatafora J.W."/>
            <person name="Stachowiak A."/>
            <person name="Turgeon B.G."/>
            <person name="Tyler B.M."/>
            <person name="Vincent D."/>
            <person name="Weissenbach J."/>
            <person name="Amselem J."/>
            <person name="Quesneville H."/>
            <person name="Oliver R.P."/>
            <person name="Wincker P."/>
            <person name="Balesdent M.-H."/>
            <person name="Howlett B.J."/>
        </authorList>
    </citation>
    <scope>NUCLEOTIDE SEQUENCE [LARGE SCALE GENOMIC DNA]</scope>
    <source>
        <strain evidence="3">JN3 / isolate v23.1.3 / race Av1-4-5-6-7-8</strain>
    </source>
</reference>
<dbReference type="VEuPathDB" id="FungiDB:LEMA_uP061790.1"/>
<gene>
    <name evidence="2" type="ORF">LEMA_uP061790.1</name>
</gene>
<feature type="region of interest" description="Disordered" evidence="1">
    <location>
        <begin position="33"/>
        <end position="57"/>
    </location>
</feature>
<dbReference type="InParanoid" id="E4ZI02"/>
<name>E4ZI02_LEPMJ</name>
<dbReference type="EMBL" id="FP929065">
    <property type="protein sequence ID" value="CBX91145.1"/>
    <property type="molecule type" value="Genomic_DNA"/>
</dbReference>
<organism evidence="3">
    <name type="scientific">Leptosphaeria maculans (strain JN3 / isolate v23.1.3 / race Av1-4-5-6-7-8)</name>
    <name type="common">Blackleg fungus</name>
    <name type="synonym">Phoma lingam</name>
    <dbReference type="NCBI Taxonomy" id="985895"/>
    <lineage>
        <taxon>Eukaryota</taxon>
        <taxon>Fungi</taxon>
        <taxon>Dikarya</taxon>
        <taxon>Ascomycota</taxon>
        <taxon>Pezizomycotina</taxon>
        <taxon>Dothideomycetes</taxon>
        <taxon>Pleosporomycetidae</taxon>
        <taxon>Pleosporales</taxon>
        <taxon>Pleosporineae</taxon>
        <taxon>Leptosphaeriaceae</taxon>
        <taxon>Plenodomus</taxon>
        <taxon>Plenodomus lingam/Leptosphaeria maculans species complex</taxon>
    </lineage>
</organism>
<evidence type="ECO:0000256" key="1">
    <source>
        <dbReference type="SAM" id="MobiDB-lite"/>
    </source>
</evidence>